<name>A0AAD9CVE7_PAPLA</name>
<evidence type="ECO:0000313" key="3">
    <source>
        <dbReference type="Proteomes" id="UP001182556"/>
    </source>
</evidence>
<sequence length="125" mass="13142">MLPRKAHYDPSADPAASIAKAEAEINSYGAKTGFKKQSDSTLESGVNEGVEADFPGATVQIGGARRGENPVIPDEDGGEINKSTGHQTKANEFEGKGGPEDKVAAAETDRRGDDDVTGKTRQKQL</sequence>
<dbReference type="AlphaFoldDB" id="A0AAD9CVE7"/>
<accession>A0AAD9CVE7</accession>
<dbReference type="EMBL" id="JAODAN010000010">
    <property type="protein sequence ID" value="KAK1921564.1"/>
    <property type="molecule type" value="Genomic_DNA"/>
</dbReference>
<gene>
    <name evidence="2" type="ORF">DB88DRAFT_512840</name>
</gene>
<comment type="caution">
    <text evidence="2">The sequence shown here is derived from an EMBL/GenBank/DDBJ whole genome shotgun (WGS) entry which is preliminary data.</text>
</comment>
<feature type="region of interest" description="Disordered" evidence="1">
    <location>
        <begin position="60"/>
        <end position="125"/>
    </location>
</feature>
<evidence type="ECO:0000256" key="1">
    <source>
        <dbReference type="SAM" id="MobiDB-lite"/>
    </source>
</evidence>
<proteinExistence type="predicted"/>
<feature type="compositionally biased region" description="Basic and acidic residues" evidence="1">
    <location>
        <begin position="89"/>
        <end position="118"/>
    </location>
</feature>
<dbReference type="Proteomes" id="UP001182556">
    <property type="component" value="Unassembled WGS sequence"/>
</dbReference>
<protein>
    <submittedName>
        <fullName evidence="2">Uncharacterized protein</fullName>
    </submittedName>
</protein>
<reference evidence="2" key="1">
    <citation type="submission" date="2023-02" db="EMBL/GenBank/DDBJ databases">
        <title>Identification and recombinant expression of a fungal hydrolase from Papiliotrema laurentii that hydrolyzes apple cutin and clears colloidal polyester polyurethane.</title>
        <authorList>
            <consortium name="DOE Joint Genome Institute"/>
            <person name="Roman V.A."/>
            <person name="Bojanowski C."/>
            <person name="Crable B.R."/>
            <person name="Wagner D.N."/>
            <person name="Hung C.S."/>
            <person name="Nadeau L.J."/>
            <person name="Schratz L."/>
            <person name="Haridas S."/>
            <person name="Pangilinan J."/>
            <person name="Lipzen A."/>
            <person name="Na H."/>
            <person name="Yan M."/>
            <person name="Ng V."/>
            <person name="Grigoriev I.V."/>
            <person name="Spatafora J.W."/>
            <person name="Barlow D."/>
            <person name="Biffinger J."/>
            <person name="Kelley-Loughnane N."/>
            <person name="Varaljay V.A."/>
            <person name="Crookes-Goodson W.J."/>
        </authorList>
    </citation>
    <scope>NUCLEOTIDE SEQUENCE</scope>
    <source>
        <strain evidence="2">5307AH</strain>
    </source>
</reference>
<organism evidence="2 3">
    <name type="scientific">Papiliotrema laurentii</name>
    <name type="common">Cryptococcus laurentii</name>
    <dbReference type="NCBI Taxonomy" id="5418"/>
    <lineage>
        <taxon>Eukaryota</taxon>
        <taxon>Fungi</taxon>
        <taxon>Dikarya</taxon>
        <taxon>Basidiomycota</taxon>
        <taxon>Agaricomycotina</taxon>
        <taxon>Tremellomycetes</taxon>
        <taxon>Tremellales</taxon>
        <taxon>Rhynchogastremaceae</taxon>
        <taxon>Papiliotrema</taxon>
    </lineage>
</organism>
<keyword evidence="3" id="KW-1185">Reference proteome</keyword>
<evidence type="ECO:0000313" key="2">
    <source>
        <dbReference type="EMBL" id="KAK1921564.1"/>
    </source>
</evidence>